<dbReference type="EMBL" id="JARXVE010000001">
    <property type="protein sequence ID" value="MDH6194128.1"/>
    <property type="molecule type" value="Genomic_DNA"/>
</dbReference>
<evidence type="ECO:0000313" key="2">
    <source>
        <dbReference type="EMBL" id="MDH6194128.1"/>
    </source>
</evidence>
<dbReference type="PANTHER" id="PTHR37315:SF1">
    <property type="entry name" value="UPF0311 PROTEIN BLR7842"/>
    <property type="match status" value="1"/>
</dbReference>
<comment type="similarity">
    <text evidence="1">Belongs to the UPF0311 family.</text>
</comment>
<evidence type="ECO:0000256" key="1">
    <source>
        <dbReference type="HAMAP-Rule" id="MF_00775"/>
    </source>
</evidence>
<reference evidence="2 3" key="1">
    <citation type="submission" date="2023-04" db="EMBL/GenBank/DDBJ databases">
        <title>Forest soil microbial communities from Buena Vista Peninsula, Colon Province, Panama.</title>
        <authorList>
            <person name="Bouskill N."/>
        </authorList>
    </citation>
    <scope>NUCLEOTIDE SEQUENCE [LARGE SCALE GENOMIC DNA]</scope>
    <source>
        <strain evidence="2 3">AC80</strain>
    </source>
</reference>
<evidence type="ECO:0000313" key="3">
    <source>
        <dbReference type="Proteomes" id="UP001160130"/>
    </source>
</evidence>
<dbReference type="Gene3D" id="2.40.160.20">
    <property type="match status" value="1"/>
</dbReference>
<name>A0ABT6KTU0_9MYCO</name>
<accession>A0ABT6KTU0</accession>
<dbReference type="InterPro" id="IPR020915">
    <property type="entry name" value="UPF0311"/>
</dbReference>
<gene>
    <name evidence="2" type="ORF">M2272_000749</name>
</gene>
<proteinExistence type="inferred from homology"/>
<organism evidence="2 3">
    <name type="scientific">Mycolicibacterium frederiksbergense</name>
    <dbReference type="NCBI Taxonomy" id="117567"/>
    <lineage>
        <taxon>Bacteria</taxon>
        <taxon>Bacillati</taxon>
        <taxon>Actinomycetota</taxon>
        <taxon>Actinomycetes</taxon>
        <taxon>Mycobacteriales</taxon>
        <taxon>Mycobacteriaceae</taxon>
        <taxon>Mycolicibacterium</taxon>
    </lineage>
</organism>
<dbReference type="Pfam" id="PF11578">
    <property type="entry name" value="DUF3237"/>
    <property type="match status" value="1"/>
</dbReference>
<dbReference type="PANTHER" id="PTHR37315">
    <property type="entry name" value="UPF0311 PROTEIN BLR7842"/>
    <property type="match status" value="1"/>
</dbReference>
<keyword evidence="3" id="KW-1185">Reference proteome</keyword>
<dbReference type="Proteomes" id="UP001160130">
    <property type="component" value="Unassembled WGS sequence"/>
</dbReference>
<dbReference type="HAMAP" id="MF_00775">
    <property type="entry name" value="UPF0311"/>
    <property type="match status" value="1"/>
</dbReference>
<sequence length="151" mass="16883">MIMLESRKICTLEVELADPYVISHHGGQRRFISIAGGRVTGDHLRGEILPVGEDLQWVRPDGVVELDIRALLRIESGSLVYLSGTGFRHGPPDVLQRIAAGDVVAATEYYFRECLVFETDDPQLDWLTKAITIGKGHRLKNSARIEVFEVK</sequence>
<comment type="caution">
    <text evidence="2">The sequence shown here is derived from an EMBL/GenBank/DDBJ whole genome shotgun (WGS) entry which is preliminary data.</text>
</comment>
<protein>
    <recommendedName>
        <fullName evidence="1">UPF0311 protein M2272_000749</fullName>
    </recommendedName>
</protein>